<dbReference type="Proteomes" id="UP000886188">
    <property type="component" value="Unassembled WGS sequence"/>
</dbReference>
<name>A0A7V1GGM5_9GAMM</name>
<organism evidence="8">
    <name type="scientific">Pseudoalteromonas prydzensis</name>
    <dbReference type="NCBI Taxonomy" id="182141"/>
    <lineage>
        <taxon>Bacteria</taxon>
        <taxon>Pseudomonadati</taxon>
        <taxon>Pseudomonadota</taxon>
        <taxon>Gammaproteobacteria</taxon>
        <taxon>Alteromonadales</taxon>
        <taxon>Pseudoalteromonadaceae</taxon>
        <taxon>Pseudoalteromonas</taxon>
    </lineage>
</organism>
<dbReference type="PANTHER" id="PTHR43461:SF1">
    <property type="entry name" value="TRANSMEMBRANE PROTEIN 256"/>
    <property type="match status" value="1"/>
</dbReference>
<keyword evidence="3 6" id="KW-0812">Transmembrane</keyword>
<sequence length="122" mass="13296">MIKLFLMAGSLFCMLSVVLGAFAAHGLKSRVSEYAIGVFKTAAEYQMVHGLALIAIAILIKWGINLTWAGWFIIAGILLFSGSLYLLAITGYKWLGPITPLGGVCFIIGWVILLVQVARFKF</sequence>
<comment type="similarity">
    <text evidence="2">Belongs to the UPF0382 family.</text>
</comment>
<proteinExistence type="inferred from homology"/>
<keyword evidence="7" id="KW-0732">Signal</keyword>
<evidence type="ECO:0000256" key="1">
    <source>
        <dbReference type="ARBA" id="ARBA00004141"/>
    </source>
</evidence>
<comment type="subcellular location">
    <subcellularLocation>
        <location evidence="1">Membrane</location>
        <topology evidence="1">Multi-pass membrane protein</topology>
    </subcellularLocation>
</comment>
<evidence type="ECO:0000256" key="3">
    <source>
        <dbReference type="ARBA" id="ARBA00022692"/>
    </source>
</evidence>
<evidence type="ECO:0000313" key="8">
    <source>
        <dbReference type="EMBL" id="HEA18667.1"/>
    </source>
</evidence>
<dbReference type="EMBL" id="DRGM01000193">
    <property type="protein sequence ID" value="HEA18667.1"/>
    <property type="molecule type" value="Genomic_DNA"/>
</dbReference>
<dbReference type="GO" id="GO:0005886">
    <property type="term" value="C:plasma membrane"/>
    <property type="evidence" value="ECO:0007669"/>
    <property type="project" value="TreeGrafter"/>
</dbReference>
<keyword evidence="4 6" id="KW-1133">Transmembrane helix</keyword>
<accession>A0A7V1GGM5</accession>
<comment type="caution">
    <text evidence="8">The sequence shown here is derived from an EMBL/GenBank/DDBJ whole genome shotgun (WGS) entry which is preliminary data.</text>
</comment>
<feature type="transmembrane region" description="Helical" evidence="6">
    <location>
        <begin position="98"/>
        <end position="118"/>
    </location>
</feature>
<evidence type="ECO:0000256" key="6">
    <source>
        <dbReference type="SAM" id="Phobius"/>
    </source>
</evidence>
<dbReference type="Pfam" id="PF04241">
    <property type="entry name" value="DUF423"/>
    <property type="match status" value="1"/>
</dbReference>
<dbReference type="RefSeq" id="WP_304184987.1">
    <property type="nucleotide sequence ID" value="NZ_DRGM01000193.1"/>
</dbReference>
<protein>
    <submittedName>
        <fullName evidence="8">DUF423 domain-containing protein</fullName>
    </submittedName>
</protein>
<gene>
    <name evidence="8" type="ORF">ENH88_19905</name>
</gene>
<dbReference type="InterPro" id="IPR006696">
    <property type="entry name" value="DUF423"/>
</dbReference>
<feature type="transmembrane region" description="Helical" evidence="6">
    <location>
        <begin position="47"/>
        <end position="64"/>
    </location>
</feature>
<feature type="transmembrane region" description="Helical" evidence="6">
    <location>
        <begin position="71"/>
        <end position="92"/>
    </location>
</feature>
<evidence type="ECO:0000256" key="2">
    <source>
        <dbReference type="ARBA" id="ARBA00009694"/>
    </source>
</evidence>
<evidence type="ECO:0000256" key="4">
    <source>
        <dbReference type="ARBA" id="ARBA00022989"/>
    </source>
</evidence>
<evidence type="ECO:0000256" key="7">
    <source>
        <dbReference type="SAM" id="SignalP"/>
    </source>
</evidence>
<evidence type="ECO:0000256" key="5">
    <source>
        <dbReference type="ARBA" id="ARBA00023136"/>
    </source>
</evidence>
<dbReference type="AlphaFoldDB" id="A0A7V1GGM5"/>
<feature type="chain" id="PRO_5031412623" evidence="7">
    <location>
        <begin position="24"/>
        <end position="122"/>
    </location>
</feature>
<feature type="signal peptide" evidence="7">
    <location>
        <begin position="1"/>
        <end position="23"/>
    </location>
</feature>
<dbReference type="PANTHER" id="PTHR43461">
    <property type="entry name" value="TRANSMEMBRANE PROTEIN 256"/>
    <property type="match status" value="1"/>
</dbReference>
<keyword evidence="5 6" id="KW-0472">Membrane</keyword>
<reference evidence="8" key="1">
    <citation type="journal article" date="2020" name="mSystems">
        <title>Genome- and Community-Level Interaction Insights into Carbon Utilization and Element Cycling Functions of Hydrothermarchaeota in Hydrothermal Sediment.</title>
        <authorList>
            <person name="Zhou Z."/>
            <person name="Liu Y."/>
            <person name="Xu W."/>
            <person name="Pan J."/>
            <person name="Luo Z.H."/>
            <person name="Li M."/>
        </authorList>
    </citation>
    <scope>NUCLEOTIDE SEQUENCE [LARGE SCALE GENOMIC DNA]</scope>
    <source>
        <strain evidence="8">HyVt-346</strain>
    </source>
</reference>